<dbReference type="GO" id="GO:0003677">
    <property type="term" value="F:DNA binding"/>
    <property type="evidence" value="ECO:0007669"/>
    <property type="project" value="InterPro"/>
</dbReference>
<accession>A0A6V8PY90</accession>
<dbReference type="AlphaFoldDB" id="A0A6V8PY90"/>
<proteinExistence type="predicted"/>
<dbReference type="InterPro" id="IPR027417">
    <property type="entry name" value="P-loop_NTPase"/>
</dbReference>
<dbReference type="InterPro" id="IPR006935">
    <property type="entry name" value="Helicase/UvrB_N"/>
</dbReference>
<dbReference type="Pfam" id="PF04851">
    <property type="entry name" value="ResIII"/>
    <property type="match status" value="1"/>
</dbReference>
<dbReference type="EMBL" id="BLSC01000069">
    <property type="protein sequence ID" value="GFP37297.1"/>
    <property type="molecule type" value="Genomic_DNA"/>
</dbReference>
<feature type="domain" description="Helicase/UvrB N-terminal" evidence="1">
    <location>
        <begin position="118"/>
        <end position="329"/>
    </location>
</feature>
<organism evidence="2 3">
    <name type="scientific">Candidatus Hakubella thermalkaliphila</name>
    <dbReference type="NCBI Taxonomy" id="2754717"/>
    <lineage>
        <taxon>Bacteria</taxon>
        <taxon>Bacillati</taxon>
        <taxon>Actinomycetota</taxon>
        <taxon>Actinomycetota incertae sedis</taxon>
        <taxon>Candidatus Hakubellales</taxon>
        <taxon>Candidatus Hakubellaceae</taxon>
        <taxon>Candidatus Hakubella</taxon>
    </lineage>
</organism>
<dbReference type="SUPFAM" id="SSF52540">
    <property type="entry name" value="P-loop containing nucleoside triphosphate hydrolases"/>
    <property type="match status" value="1"/>
</dbReference>
<name>A0A6V8PY90_9ACTN</name>
<dbReference type="Gene3D" id="3.40.50.300">
    <property type="entry name" value="P-loop containing nucleotide triphosphate hydrolases"/>
    <property type="match status" value="1"/>
</dbReference>
<gene>
    <name evidence="2" type="ORF">HKBW3S44_00977</name>
</gene>
<evidence type="ECO:0000313" key="3">
    <source>
        <dbReference type="Proteomes" id="UP000561271"/>
    </source>
</evidence>
<evidence type="ECO:0000313" key="2">
    <source>
        <dbReference type="EMBL" id="GFP37297.1"/>
    </source>
</evidence>
<evidence type="ECO:0000259" key="1">
    <source>
        <dbReference type="Pfam" id="PF04851"/>
    </source>
</evidence>
<dbReference type="GO" id="GO:0005524">
    <property type="term" value="F:ATP binding"/>
    <property type="evidence" value="ECO:0007669"/>
    <property type="project" value="InterPro"/>
</dbReference>
<comment type="caution">
    <text evidence="2">The sequence shown here is derived from an EMBL/GenBank/DDBJ whole genome shotgun (WGS) entry which is preliminary data.</text>
</comment>
<protein>
    <recommendedName>
        <fullName evidence="1">Helicase/UvrB N-terminal domain-containing protein</fullName>
    </recommendedName>
</protein>
<dbReference type="Proteomes" id="UP000561271">
    <property type="component" value="Unassembled WGS sequence"/>
</dbReference>
<reference evidence="2 3" key="1">
    <citation type="journal article" date="2020" name="Front. Microbiol.">
        <title>Single-cell genomics of novel Actinobacteria with the Wood-Ljungdahl pathway discovered in a serpentinizing system.</title>
        <authorList>
            <person name="Merino N."/>
            <person name="Kawai M."/>
            <person name="Boyd E.S."/>
            <person name="Colman D.R."/>
            <person name="McGlynn S.E."/>
            <person name="Nealson K.H."/>
            <person name="Kurokawa K."/>
            <person name="Hongoh Y."/>
        </authorList>
    </citation>
    <scope>NUCLEOTIDE SEQUENCE [LARGE SCALE GENOMIC DNA]</scope>
    <source>
        <strain evidence="2 3">S44</strain>
    </source>
</reference>
<dbReference type="GO" id="GO:0016787">
    <property type="term" value="F:hydrolase activity"/>
    <property type="evidence" value="ECO:0007669"/>
    <property type="project" value="InterPro"/>
</dbReference>
<sequence>MTLYNVSKSKVREWRRNNYQSKFPTISEILEFNFNPETGNLRFLRKAQFEALETYWYLRLVEGTPHIFDLYKRLYDDPVELFKALNISISQDDLIKIMSKGGIDSIFEKIRKDDDFVREYKLEALRETLSLRYPSYILALAMGAGKTVLIGTIIATEFAMALEYPENTSFVKNALVFAPGKTILGALKELSDIPYEKILPPRLSKEFITLVKFTYTRDGEKDIPIIRESSFNVVVTNTEKIRIQKQTITKSLIRDLFSNSSQEDVIKQEVANRRLQTIASLPNLAIFSDEAHHTYGQALGEELKRVRQTVDYLAEKTNLLVVVNTTGTPYYGKQILKDVIYWYGLSQGIKDGILKEVRGNIVAYPEVEDEHFIRDIIIDFFNNYKDVKIYDGTPAKLAIYFPKIDDLRNAKPIAEKTLVEIGLDPSIVLEVHNESKDEIKDLFDNRINDPYLPYRVFLLVNKGTEGWNCLSLYATALARELKASNNFCLQAASRCLRQTPRNIHKAKIYLSKQNVKILDSQLKETYGETLQELNLASPDLRKERLILRKTEIPPVLLKKKIRKVIPLDKKVDFKQIEIQKPEIKTQESKKTVYDLKDIPDRKGVLITHKEEKLIIEEDFVDVYSFAVELSSLYRLSLMTIYERIKELYPDGEIPESHAFEIRKQLEEKLKNYDITEEEVEIALALVKPKNFNKEERDEKTIYTTEIVYHKGQENLLLKYERFKELNKGWYQLEFGFHYTPYNFDSNPEKDFFEQLLVMLNEDPADIEDIYFTGAKNDTDKTDFIFEYKGKDGRWNNYTPDFLIKKKNGKMLIVEIKAEIFRDEAKEKAIKEIEGLNPDRLKYEILVTDRDEIGFENINKVKEAIYEYGGKNARK</sequence>
<dbReference type="RefSeq" id="WP_176231545.1">
    <property type="nucleotide sequence ID" value="NZ_BLSC01000069.1"/>
</dbReference>